<proteinExistence type="predicted"/>
<dbReference type="Proteomes" id="UP000664914">
    <property type="component" value="Chromosome"/>
</dbReference>
<evidence type="ECO:0000313" key="3">
    <source>
        <dbReference type="Proteomes" id="UP000664914"/>
    </source>
</evidence>
<feature type="region of interest" description="Disordered" evidence="1">
    <location>
        <begin position="219"/>
        <end position="283"/>
    </location>
</feature>
<dbReference type="RefSeq" id="WP_208632328.1">
    <property type="nucleotide sequence ID" value="NZ_CP059319.1"/>
</dbReference>
<gene>
    <name evidence="2" type="ORF">HRJ34_21200</name>
</gene>
<accession>A0A975D0V6</accession>
<dbReference type="AlphaFoldDB" id="A0A975D0V6"/>
<sequence>MARVMVNLTKQNRRPKKQSDDAGRRASKRLINKIANPADGKPLPGEAKEIEAATERYLDRCPRAMLEYDESGSVVAPYGDRIGHIFRLMDALGTPSMDFANLQLVVLERACGGAGDGKDDVAVNAALAMIQAIGPKDELEAALAVQMAAAHALSLKAAGWANRTENIVAATAGGNLSVKMMRTFTAQIEALARLRGKGQQTVRVEHVTVQPGAQAIVGDVHQHLPGGGGGSKESKDQAHEQTTDAPIAALRRPDQSNHGVPIACDEKRPMQAAWRAEHRGAEG</sequence>
<name>A0A975D0V6_9SPHN</name>
<reference evidence="2" key="1">
    <citation type="submission" date="2020-07" db="EMBL/GenBank/DDBJ databases">
        <authorList>
            <person name="Camacho E."/>
        </authorList>
    </citation>
    <scope>NUCLEOTIDE SEQUENCE</scope>
    <source>
        <strain evidence="2">MPO218</strain>
    </source>
</reference>
<evidence type="ECO:0000313" key="2">
    <source>
        <dbReference type="EMBL" id="QTH20814.1"/>
    </source>
</evidence>
<evidence type="ECO:0000256" key="1">
    <source>
        <dbReference type="SAM" id="MobiDB-lite"/>
    </source>
</evidence>
<protein>
    <submittedName>
        <fullName evidence="2">Uncharacterized protein</fullName>
    </submittedName>
</protein>
<feature type="compositionally biased region" description="Basic and acidic residues" evidence="1">
    <location>
        <begin position="232"/>
        <end position="242"/>
    </location>
</feature>
<feature type="region of interest" description="Disordered" evidence="1">
    <location>
        <begin position="1"/>
        <end position="45"/>
    </location>
</feature>
<dbReference type="EMBL" id="CP059319">
    <property type="protein sequence ID" value="QTH20814.1"/>
    <property type="molecule type" value="Genomic_DNA"/>
</dbReference>
<reference evidence="2" key="2">
    <citation type="submission" date="2021-04" db="EMBL/GenBank/DDBJ databases">
        <title>Isolation and genomic analysis of the ibuprofen-degrading bacterium Sphingomonas strain MPO218.</title>
        <authorList>
            <person name="Aulestia M."/>
            <person name="Flores A."/>
            <person name="Mangas E.L."/>
            <person name="Perez-Pulido A.J."/>
            <person name="Santero E."/>
            <person name="Camacho E.M."/>
        </authorList>
    </citation>
    <scope>NUCLEOTIDE SEQUENCE</scope>
    <source>
        <strain evidence="2">MPO218</strain>
    </source>
</reference>
<feature type="compositionally biased region" description="Basic and acidic residues" evidence="1">
    <location>
        <begin position="264"/>
        <end position="283"/>
    </location>
</feature>
<organism evidence="2 3">
    <name type="scientific">Rhizorhabdus wittichii</name>
    <dbReference type="NCBI Taxonomy" id="160791"/>
    <lineage>
        <taxon>Bacteria</taxon>
        <taxon>Pseudomonadati</taxon>
        <taxon>Pseudomonadota</taxon>
        <taxon>Alphaproteobacteria</taxon>
        <taxon>Sphingomonadales</taxon>
        <taxon>Sphingomonadaceae</taxon>
        <taxon>Rhizorhabdus</taxon>
    </lineage>
</organism>